<keyword evidence="3" id="KW-1185">Reference proteome</keyword>
<dbReference type="InterPro" id="IPR001173">
    <property type="entry name" value="Glyco_trans_2-like"/>
</dbReference>
<reference evidence="2" key="1">
    <citation type="submission" date="2021-03" db="EMBL/GenBank/DDBJ databases">
        <authorList>
            <person name="Alqahtani R."/>
            <person name="Behailu E."/>
            <person name="Cappabianca D.W."/>
            <person name="Csanadi-Schwartz K.M."/>
            <person name="Dalal A.S."/>
            <person name="Fahim M.S."/>
            <person name="Franklin J.M."/>
            <person name="Gluckman M.H."/>
            <person name="Levine C.J."/>
            <person name="Martin N."/>
            <person name="Milza N."/>
            <person name="Najmabadi R."/>
            <person name="Newman A.M."/>
            <person name="Pajunar M."/>
            <person name="Qalawee I."/>
            <person name="Rizvi A."/>
            <person name="Samuel A."/>
            <person name="Smith A."/>
            <person name="Swann F.E."/>
            <person name="Sweeney P."/>
            <person name="Torres N.R."/>
            <person name="Ventrone L."/>
            <person name="Ventura L."/>
            <person name="Wroe M."/>
            <person name="Acquaye N.A."/>
            <person name="Agnes T.J."/>
            <person name="Ahmed A."/>
            <person name="Ahmed S."/>
            <person name="Amodu B.A."/>
            <person name="Arefeayne N.F."/>
            <person name="Asamoah-Frimpong E.A."/>
            <person name="Attaran A."/>
            <person name="Barragan J.M."/>
            <person name="Baumgarten L.N."/>
            <person name="Berhane B."/>
            <person name="Beyene A."/>
            <person name="Bhattarai B."/>
            <person name="Biondokin D.V."/>
            <person name="Boone B.K."/>
            <person name="Burney S.Z."/>
            <person name="Cayanan J.-R.T."/>
            <person name="Cesta G."/>
            <person name="Chang J."/>
            <person name="Chavez J."/>
            <person name="Chorbajian C."/>
            <person name="Christian S."/>
            <person name="Corns J.R."/>
            <person name="Corns N.R."/>
            <person name="Cowan J.T."/>
            <person name="Coyne C."/>
            <person name="Dadzie B."/>
            <person name="Datu D.-L.V."/>
            <person name="Deng B.C."/>
            <person name="Der L."/>
            <person name="Dickerson K."/>
            <person name="Dozier E."/>
            <person name="Egbunine A.O."/>
            <person name="Farooq M."/>
            <person name="Fonge A.E."/>
            <person name="Ghomsi-Nono M.P."/>
            <person name="Giampietro H."/>
            <person name="Gunnison R.P."/>
            <person name="Han S.H."/>
            <person name="Hennigan A.J."/>
            <person name="Hong A.N."/>
            <person name="Ijomor E.C."/>
            <person name="Jalali A."/>
            <person name="Jamil T.Z."/>
            <person name="Jenkins C.R."/>
            <person name="Joseph M.A."/>
            <person name="Jowanowitch O.J."/>
            <person name="Kang D."/>
            <person name="Khan A."/>
            <person name="Khan Z.K."/>
            <person name="Kiewe T."/>
            <person name="Kjerulf A.B."/>
            <person name="Kolosey V."/>
            <person name="Kurup M."/>
            <person name="Lee V.H."/>
            <person name="Llontop-Maldonado V."/>
            <person name="Long P."/>
            <person name="Lu N."/>
            <person name="Majekodunmi A."/>
            <person name="Malik H.W."/>
            <person name="Marcellino S.C."/>
            <person name="Martinez L.A."/>
            <person name="Meher F.N."/>
            <person name="Michelin M.A."/>
            <person name="Mitchell K.G."/>
            <person name="Mullens W.J."/>
            <person name="Nwakama C."/>
            <person name="Nwosu F.T."/>
            <person name="Oboh E.C."/>
            <person name="Odujinrin O."/>
            <person name="Ogunsan O."/>
            <person name="O'Neill K."/>
            <person name="Oxlaj J.A."/>
            <person name="Patel A.K."/>
            <person name="Patel B.R."/>
            <person name="Pham Q."/>
            <person name="Porter J."/>
            <person name="Portes J."/>
            <person name="Prokopenko A."/>
            <person name="Quraishi M."/>
            <person name="Qureshi M.-A."/>
            <person name="Rivera A."/>
            <person name="Rubalsky V."/>
            <person name="Saikali Y."/>
            <person name="Saqaf K."/>
            <person name="Saroya S.R."/>
            <person name="Seas A."/>
            <person name="Shadrick R.E."/>
            <person name="Sharda N."/>
            <person name="Sigindere M.T."/>
            <person name="Simbi V.G."/>
            <person name="Thuzar C."/>
            <person name="Tran K."/>
            <person name="Tran V.D."/>
            <person name="Trang W."/>
            <person name="Vaishnav N."/>
            <person name="Vuong K."/>
            <person name="Walker C."/>
            <person name="Wallace S.A."/>
            <person name="Warfield J.C."/>
            <person name="Wikina T."/>
            <person name="Wobbeking F.T."/>
            <person name="Worrent L.D."/>
            <person name="Yan T."/>
            <person name="Zehra A."/>
            <person name="Avazpour P."/>
            <person name="Kim F.M."/>
            <person name="Mason K."/>
            <person name="Nguyen D.A."/>
            <person name="Pettit S.M."/>
            <person name="Zhou O.J."/>
            <person name="Brissett D.L."/>
            <person name="Gualtieri C."/>
            <person name="Hufford T.M."/>
            <person name="Ko J.M."/>
            <person name="Novak J.K."/>
            <person name="Smith Z.M."/>
            <person name="Mayer-Bacon C."/>
            <person name="Erill I."/>
            <person name="Caruso S.M."/>
            <person name="Garlena R.A."/>
            <person name="Russell D.A."/>
            <person name="Pope W.H."/>
            <person name="Jacobs-Sera D."/>
            <person name="Hatfull G.F."/>
        </authorList>
    </citation>
    <scope>NUCLEOTIDE SEQUENCE</scope>
</reference>
<dbReference type="GO" id="GO:0016740">
    <property type="term" value="F:transferase activity"/>
    <property type="evidence" value="ECO:0007669"/>
    <property type="project" value="UniProtKB-KW"/>
</dbReference>
<dbReference type="PANTHER" id="PTHR43685:SF2">
    <property type="entry name" value="GLYCOSYLTRANSFERASE 2-LIKE DOMAIN-CONTAINING PROTEIN"/>
    <property type="match status" value="1"/>
</dbReference>
<dbReference type="InterPro" id="IPR029044">
    <property type="entry name" value="Nucleotide-diphossugar_trans"/>
</dbReference>
<dbReference type="InterPro" id="IPR050834">
    <property type="entry name" value="Glycosyltransf_2"/>
</dbReference>
<accession>A0A8F2E6G9</accession>
<organism evidence="2 3">
    <name type="scientific">Streptomyces phage KimJongPhill</name>
    <dbReference type="NCBI Taxonomy" id="2848886"/>
    <lineage>
        <taxon>Viruses</taxon>
        <taxon>Duplodnaviria</taxon>
        <taxon>Heunggongvirae</taxon>
        <taxon>Uroviricota</taxon>
        <taxon>Caudoviricetes</taxon>
        <taxon>Zukovirus</taxon>
        <taxon>Zukovirus phill</taxon>
    </lineage>
</organism>
<sequence length="199" mass="22403">MSKPEITVVVPFHTHREVNGYLQRAVASIQRQTMPDVQVIAIRDEERQGAPATRHAGLMLVDTPWVAFLDSDDEMDPCHLERIYACAQETGADYVYPWFRVQGGSDPFPQFFGQPWDNAQPHQTTVVTLVRTELAQAVGFHDPSGKGNWPDGQQYGEDWLFTLGCMDKGAKIVHHPERTWTWHHHGANSSGMPGRGDAR</sequence>
<dbReference type="Proteomes" id="UP000683386">
    <property type="component" value="Segment"/>
</dbReference>
<feature type="domain" description="Glycosyltransferase 2-like" evidence="1">
    <location>
        <begin position="38"/>
        <end position="107"/>
    </location>
</feature>
<dbReference type="GeneID" id="77931579"/>
<dbReference type="RefSeq" id="YP_010655713.1">
    <property type="nucleotide sequence ID" value="NC_070830.1"/>
</dbReference>
<dbReference type="KEGG" id="vg:77931579"/>
<evidence type="ECO:0000259" key="1">
    <source>
        <dbReference type="Pfam" id="PF00535"/>
    </source>
</evidence>
<name>A0A8F2E6G9_9CAUD</name>
<dbReference type="Gene3D" id="3.90.550.10">
    <property type="entry name" value="Spore Coat Polysaccharide Biosynthesis Protein SpsA, Chain A"/>
    <property type="match status" value="1"/>
</dbReference>
<dbReference type="EMBL" id="MW822144">
    <property type="protein sequence ID" value="QWT29888.1"/>
    <property type="molecule type" value="Genomic_DNA"/>
</dbReference>
<dbReference type="Pfam" id="PF00535">
    <property type="entry name" value="Glycos_transf_2"/>
    <property type="match status" value="1"/>
</dbReference>
<dbReference type="SUPFAM" id="SSF53448">
    <property type="entry name" value="Nucleotide-diphospho-sugar transferases"/>
    <property type="match status" value="1"/>
</dbReference>
<evidence type="ECO:0000313" key="3">
    <source>
        <dbReference type="Proteomes" id="UP000683386"/>
    </source>
</evidence>
<dbReference type="PANTHER" id="PTHR43685">
    <property type="entry name" value="GLYCOSYLTRANSFERASE"/>
    <property type="match status" value="1"/>
</dbReference>
<gene>
    <name evidence="2" type="primary">107</name>
    <name evidence="2" type="ORF">SEA_KIMJONGPHILL_107</name>
</gene>
<keyword evidence="2" id="KW-0808">Transferase</keyword>
<dbReference type="CDD" id="cd00761">
    <property type="entry name" value="Glyco_tranf_GTA_type"/>
    <property type="match status" value="1"/>
</dbReference>
<evidence type="ECO:0000313" key="2">
    <source>
        <dbReference type="EMBL" id="QWT29888.1"/>
    </source>
</evidence>
<protein>
    <submittedName>
        <fullName evidence="2">Glycosyltransferase</fullName>
    </submittedName>
</protein>
<proteinExistence type="predicted"/>